<comment type="caution">
    <text evidence="12">The sequence shown here is derived from an EMBL/GenBank/DDBJ whole genome shotgun (WGS) entry which is preliminary data.</text>
</comment>
<dbReference type="EMBL" id="VIFY01000294">
    <property type="protein sequence ID" value="TQB67851.1"/>
    <property type="molecule type" value="Genomic_DNA"/>
</dbReference>
<name>A0A507QJR0_MONPU</name>
<evidence type="ECO:0000256" key="1">
    <source>
        <dbReference type="ARBA" id="ARBA00004609"/>
    </source>
</evidence>
<dbReference type="GO" id="GO:0005886">
    <property type="term" value="C:plasma membrane"/>
    <property type="evidence" value="ECO:0007669"/>
    <property type="project" value="UniProtKB-SubCell"/>
</dbReference>
<sequence length="490" mass="52546">MLPSFARLVAAACAFAATATAVVPVVVSGKDFVNTNTKDRFQIIGIDYQPGGSSGFDGKSDPLSNGTSCLRDAAIMQHLGVNTIRVYNLSPGLNHDECASIFNGAGIYMILDVNSPLTGGYLDRTDPASTYNPTYYNQVFGVIEAFKNYPNTLGFFAGNEVINEQSVRSVPSYIRAVQRDMKDYIAKNVNRSIPVGYSAADVRDILMDTVQYMSCELENSTSSRSDFFGLNSYSWCGDSSYTISGYDVLTEDFSNASLPVFFSEYGCNKVTPRIFTEVAALYGQDMTQAFSGGLVYEYSEEPNNYGLVQLNSNGSVTLLVDYYNLQKQYNKLDLSRLQSSNTSQTSVKPVECGSSLITSSDFLNAFNLPTRPTKVQDMIDNGLSNANTGKLVSVQSTSIPETVYDYYGNVVTGIKLQVLDTDKANTPGQSTPLSTGSPTSPGASSSTASATASPSASGASSSEKSAASEVSMSWFLGALSGAFVMVGVWL</sequence>
<feature type="chain" id="PRO_5021510004" description="1,3-beta-glucanosyltransferase" evidence="10">
    <location>
        <begin position="22"/>
        <end position="490"/>
    </location>
</feature>
<dbReference type="PANTHER" id="PTHR31468">
    <property type="entry name" value="1,3-BETA-GLUCANOSYLTRANSFERASE GAS1"/>
    <property type="match status" value="1"/>
</dbReference>
<protein>
    <recommendedName>
        <fullName evidence="10">1,3-beta-glucanosyltransferase</fullName>
        <ecNumber evidence="10">2.4.1.-</ecNumber>
    </recommendedName>
</protein>
<dbReference type="FunFam" id="3.20.20.80:FF:000032">
    <property type="entry name" value="1,3-beta-glucanosyltransferase"/>
    <property type="match status" value="1"/>
</dbReference>
<feature type="signal peptide" evidence="10">
    <location>
        <begin position="1"/>
        <end position="21"/>
    </location>
</feature>
<keyword evidence="5 10" id="KW-0732">Signal</keyword>
<dbReference type="SUPFAM" id="SSF51445">
    <property type="entry name" value="(Trans)glycosidases"/>
    <property type="match status" value="1"/>
</dbReference>
<reference evidence="12 13" key="1">
    <citation type="submission" date="2019-06" db="EMBL/GenBank/DDBJ databases">
        <title>Wine fermentation using esterase from Monascus purpureus.</title>
        <authorList>
            <person name="Geng C."/>
            <person name="Zhang Y."/>
        </authorList>
    </citation>
    <scope>NUCLEOTIDE SEQUENCE [LARGE SCALE GENOMIC DNA]</scope>
    <source>
        <strain evidence="12">HQ1</strain>
    </source>
</reference>
<evidence type="ECO:0000256" key="4">
    <source>
        <dbReference type="ARBA" id="ARBA00022679"/>
    </source>
</evidence>
<feature type="compositionally biased region" description="Low complexity" evidence="11">
    <location>
        <begin position="426"/>
        <end position="461"/>
    </location>
</feature>
<dbReference type="EC" id="2.4.1.-" evidence="10"/>
<organism evidence="12 13">
    <name type="scientific">Monascus purpureus</name>
    <name type="common">Red mold</name>
    <name type="synonym">Monascus anka</name>
    <dbReference type="NCBI Taxonomy" id="5098"/>
    <lineage>
        <taxon>Eukaryota</taxon>
        <taxon>Fungi</taxon>
        <taxon>Dikarya</taxon>
        <taxon>Ascomycota</taxon>
        <taxon>Pezizomycotina</taxon>
        <taxon>Eurotiomycetes</taxon>
        <taxon>Eurotiomycetidae</taxon>
        <taxon>Eurotiales</taxon>
        <taxon>Aspergillaceae</taxon>
        <taxon>Monascus</taxon>
    </lineage>
</organism>
<evidence type="ECO:0000256" key="5">
    <source>
        <dbReference type="ARBA" id="ARBA00022729"/>
    </source>
</evidence>
<dbReference type="AlphaFoldDB" id="A0A507QJR0"/>
<evidence type="ECO:0000256" key="3">
    <source>
        <dbReference type="ARBA" id="ARBA00022622"/>
    </source>
</evidence>
<dbReference type="GO" id="GO:0098552">
    <property type="term" value="C:side of membrane"/>
    <property type="evidence" value="ECO:0007669"/>
    <property type="project" value="UniProtKB-KW"/>
</dbReference>
<evidence type="ECO:0000256" key="6">
    <source>
        <dbReference type="ARBA" id="ARBA00023136"/>
    </source>
</evidence>
<evidence type="ECO:0000256" key="7">
    <source>
        <dbReference type="ARBA" id="ARBA00023180"/>
    </source>
</evidence>
<accession>A0A507QJR0</accession>
<evidence type="ECO:0000256" key="2">
    <source>
        <dbReference type="ARBA" id="ARBA00007528"/>
    </source>
</evidence>
<keyword evidence="13" id="KW-1185">Reference proteome</keyword>
<dbReference type="Pfam" id="PF03198">
    <property type="entry name" value="Glyco_hydro_72"/>
    <property type="match status" value="1"/>
</dbReference>
<keyword evidence="4 10" id="KW-0808">Transferase</keyword>
<comment type="subcellular location">
    <subcellularLocation>
        <location evidence="1 10">Cell membrane</location>
        <topology evidence="1 10">Lipid-anchor</topology>
        <topology evidence="1 10">GPI-anchor</topology>
    </subcellularLocation>
</comment>
<evidence type="ECO:0000256" key="11">
    <source>
        <dbReference type="SAM" id="MobiDB-lite"/>
    </source>
</evidence>
<dbReference type="GO" id="GO:0071970">
    <property type="term" value="P:fungal-type cell wall (1-&gt;3)-beta-D-glucan biosynthetic process"/>
    <property type="evidence" value="ECO:0007669"/>
    <property type="project" value="TreeGrafter"/>
</dbReference>
<keyword evidence="6 10" id="KW-0472">Membrane</keyword>
<evidence type="ECO:0000256" key="9">
    <source>
        <dbReference type="ARBA" id="ARBA00025026"/>
    </source>
</evidence>
<comment type="function">
    <text evidence="9">Splits internally a 1,3-beta-glucan molecule and transfers the newly generated reducing end (the donor) to the non-reducing end of another 1,3-beta-glucan molecule (the acceptor) forming a 1,3-beta linkage, resulting in the elongation of 1,3-beta-glucan chains in the cell wall. Involved in cell wall morphogenesis.</text>
</comment>
<keyword evidence="3 10" id="KW-0336">GPI-anchor</keyword>
<keyword evidence="8 10" id="KW-0449">Lipoprotein</keyword>
<dbReference type="Proteomes" id="UP000319663">
    <property type="component" value="Unassembled WGS sequence"/>
</dbReference>
<proteinExistence type="inferred from homology"/>
<feature type="region of interest" description="Disordered" evidence="11">
    <location>
        <begin position="423"/>
        <end position="461"/>
    </location>
</feature>
<dbReference type="GO" id="GO:0031505">
    <property type="term" value="P:fungal-type cell wall organization"/>
    <property type="evidence" value="ECO:0007669"/>
    <property type="project" value="TreeGrafter"/>
</dbReference>
<evidence type="ECO:0000313" key="12">
    <source>
        <dbReference type="EMBL" id="TQB67851.1"/>
    </source>
</evidence>
<evidence type="ECO:0000256" key="10">
    <source>
        <dbReference type="RuleBase" id="RU361209"/>
    </source>
</evidence>
<evidence type="ECO:0000256" key="8">
    <source>
        <dbReference type="ARBA" id="ARBA00023288"/>
    </source>
</evidence>
<dbReference type="InterPro" id="IPR017853">
    <property type="entry name" value="GH"/>
</dbReference>
<evidence type="ECO:0000313" key="13">
    <source>
        <dbReference type="Proteomes" id="UP000319663"/>
    </source>
</evidence>
<comment type="similarity">
    <text evidence="2 10">Belongs to the glycosyl hydrolase 72 family.</text>
</comment>
<dbReference type="GO" id="GO:0042124">
    <property type="term" value="F:1,3-beta-glucanosyltransferase activity"/>
    <property type="evidence" value="ECO:0007669"/>
    <property type="project" value="TreeGrafter"/>
</dbReference>
<gene>
    <name evidence="12" type="primary">GEL2</name>
    <name evidence="12" type="ORF">MPDQ_004515</name>
</gene>
<dbReference type="OrthoDB" id="421038at2759"/>
<dbReference type="Gene3D" id="3.20.20.80">
    <property type="entry name" value="Glycosidases"/>
    <property type="match status" value="1"/>
</dbReference>
<dbReference type="PANTHER" id="PTHR31468:SF4">
    <property type="entry name" value="1,3-BETA-GLUCANOSYLTRANSFERASE GAS3-RELATED"/>
    <property type="match status" value="1"/>
</dbReference>
<dbReference type="InterPro" id="IPR004886">
    <property type="entry name" value="Glucanosyltransferase"/>
</dbReference>
<keyword evidence="7" id="KW-0325">Glycoprotein</keyword>